<dbReference type="EMBL" id="JBHLUH010000045">
    <property type="protein sequence ID" value="MFC0530398.1"/>
    <property type="molecule type" value="Genomic_DNA"/>
</dbReference>
<name>A0ABV6M7G1_9ACTN</name>
<sequence>MANALQAERWNGATGRRWVVQRERHAALREPVVPHLLRAAAVSPGDRVLDVGCGCGELTVRLAAASGVDGAVVGLDISAVLLAVARDLAAAAGEPAVRFVRGDAQVYAFESAAFDVVVSGFGVMFFDDPVAAFANLAGALRPGGRLAFLCWQDDLRNEVFGIPLRAFAAHGVAVGPGEFDMFGEPRRIAALLTGVGFDRVRVMPVHGPARIGADVADVLGYVRATSRVRDLLAGLDEAVAGRVAATMADHYRARARPDGVWVDAASWLVTAVTPSANGDDDPA</sequence>
<dbReference type="GO" id="GO:0008168">
    <property type="term" value="F:methyltransferase activity"/>
    <property type="evidence" value="ECO:0007669"/>
    <property type="project" value="UniProtKB-KW"/>
</dbReference>
<proteinExistence type="predicted"/>
<dbReference type="EC" id="2.1.1.-" evidence="2"/>
<dbReference type="Proteomes" id="UP001589867">
    <property type="component" value="Unassembled WGS sequence"/>
</dbReference>
<dbReference type="Gene3D" id="3.40.50.150">
    <property type="entry name" value="Vaccinia Virus protein VP39"/>
    <property type="match status" value="1"/>
</dbReference>
<comment type="caution">
    <text evidence="2">The sequence shown here is derived from an EMBL/GenBank/DDBJ whole genome shotgun (WGS) entry which is preliminary data.</text>
</comment>
<dbReference type="PANTHER" id="PTHR43591">
    <property type="entry name" value="METHYLTRANSFERASE"/>
    <property type="match status" value="1"/>
</dbReference>
<feature type="domain" description="Methyltransferase" evidence="1">
    <location>
        <begin position="48"/>
        <end position="144"/>
    </location>
</feature>
<keyword evidence="3" id="KW-1185">Reference proteome</keyword>
<keyword evidence="2" id="KW-0808">Transferase</keyword>
<gene>
    <name evidence="2" type="ORF">ACFFIA_22290</name>
</gene>
<accession>A0ABV6M7G1</accession>
<reference evidence="2 3" key="1">
    <citation type="submission" date="2024-09" db="EMBL/GenBank/DDBJ databases">
        <authorList>
            <person name="Sun Q."/>
            <person name="Mori K."/>
        </authorList>
    </citation>
    <scope>NUCLEOTIDE SEQUENCE [LARGE SCALE GENOMIC DNA]</scope>
    <source>
        <strain evidence="2 3">TBRC 3947</strain>
    </source>
</reference>
<dbReference type="InterPro" id="IPR041698">
    <property type="entry name" value="Methyltransf_25"/>
</dbReference>
<dbReference type="PANTHER" id="PTHR43591:SF24">
    <property type="entry name" value="2-METHOXY-6-POLYPRENYL-1,4-BENZOQUINOL METHYLASE, MITOCHONDRIAL"/>
    <property type="match status" value="1"/>
</dbReference>
<evidence type="ECO:0000313" key="3">
    <source>
        <dbReference type="Proteomes" id="UP001589867"/>
    </source>
</evidence>
<dbReference type="RefSeq" id="WP_377253558.1">
    <property type="nucleotide sequence ID" value="NZ_JBHLUH010000045.1"/>
</dbReference>
<evidence type="ECO:0000313" key="2">
    <source>
        <dbReference type="EMBL" id="MFC0530398.1"/>
    </source>
</evidence>
<protein>
    <submittedName>
        <fullName evidence="2">Class I SAM-dependent methyltransferase</fullName>
        <ecNumber evidence="2">2.1.1.-</ecNumber>
    </submittedName>
</protein>
<organism evidence="2 3">
    <name type="scientific">Phytohabitans kaempferiae</name>
    <dbReference type="NCBI Taxonomy" id="1620943"/>
    <lineage>
        <taxon>Bacteria</taxon>
        <taxon>Bacillati</taxon>
        <taxon>Actinomycetota</taxon>
        <taxon>Actinomycetes</taxon>
        <taxon>Micromonosporales</taxon>
        <taxon>Micromonosporaceae</taxon>
    </lineage>
</organism>
<keyword evidence="2" id="KW-0489">Methyltransferase</keyword>
<dbReference type="SUPFAM" id="SSF53335">
    <property type="entry name" value="S-adenosyl-L-methionine-dependent methyltransferases"/>
    <property type="match status" value="1"/>
</dbReference>
<dbReference type="GO" id="GO:0032259">
    <property type="term" value="P:methylation"/>
    <property type="evidence" value="ECO:0007669"/>
    <property type="project" value="UniProtKB-KW"/>
</dbReference>
<dbReference type="InterPro" id="IPR029063">
    <property type="entry name" value="SAM-dependent_MTases_sf"/>
</dbReference>
<evidence type="ECO:0000259" key="1">
    <source>
        <dbReference type="Pfam" id="PF13649"/>
    </source>
</evidence>
<dbReference type="CDD" id="cd02440">
    <property type="entry name" value="AdoMet_MTases"/>
    <property type="match status" value="1"/>
</dbReference>
<dbReference type="Pfam" id="PF13649">
    <property type="entry name" value="Methyltransf_25"/>
    <property type="match status" value="1"/>
</dbReference>